<keyword evidence="13 17" id="KW-0472">Membrane</keyword>
<dbReference type="InterPro" id="IPR027417">
    <property type="entry name" value="P-loop_NTPase"/>
</dbReference>
<evidence type="ECO:0000259" key="20">
    <source>
        <dbReference type="Pfam" id="PF13807"/>
    </source>
</evidence>
<evidence type="ECO:0000256" key="17">
    <source>
        <dbReference type="SAM" id="Phobius"/>
    </source>
</evidence>
<keyword evidence="6" id="KW-0997">Cell inner membrane</keyword>
<evidence type="ECO:0000256" key="6">
    <source>
        <dbReference type="ARBA" id="ARBA00022519"/>
    </source>
</evidence>
<evidence type="ECO:0000256" key="12">
    <source>
        <dbReference type="ARBA" id="ARBA00022989"/>
    </source>
</evidence>
<evidence type="ECO:0000256" key="3">
    <source>
        <dbReference type="ARBA" id="ARBA00008883"/>
    </source>
</evidence>
<evidence type="ECO:0000256" key="7">
    <source>
        <dbReference type="ARBA" id="ARBA00022679"/>
    </source>
</evidence>
<protein>
    <recommendedName>
        <fullName evidence="4">non-specific protein-tyrosine kinase</fullName>
        <ecNumber evidence="4">2.7.10.2</ecNumber>
    </recommendedName>
</protein>
<dbReference type="GO" id="GO:0005886">
    <property type="term" value="C:plasma membrane"/>
    <property type="evidence" value="ECO:0007669"/>
    <property type="project" value="UniProtKB-SubCell"/>
</dbReference>
<dbReference type="RefSeq" id="WP_173500398.1">
    <property type="nucleotide sequence ID" value="NZ_JABSOD010000005.1"/>
</dbReference>
<feature type="coiled-coil region" evidence="16">
    <location>
        <begin position="352"/>
        <end position="379"/>
    </location>
</feature>
<dbReference type="Pfam" id="PF13807">
    <property type="entry name" value="GNVR"/>
    <property type="match status" value="1"/>
</dbReference>
<dbReference type="EMBL" id="JABSOD010000005">
    <property type="protein sequence ID" value="NRQ42147.1"/>
    <property type="molecule type" value="Genomic_DNA"/>
</dbReference>
<comment type="subcellular location">
    <subcellularLocation>
        <location evidence="1">Cell inner membrane</location>
        <topology evidence="1">Multi-pass membrane protein</topology>
    </subcellularLocation>
</comment>
<evidence type="ECO:0000313" key="21">
    <source>
        <dbReference type="EMBL" id="NRQ42147.1"/>
    </source>
</evidence>
<dbReference type="InterPro" id="IPR003856">
    <property type="entry name" value="LPS_length_determ_N"/>
</dbReference>
<dbReference type="InterPro" id="IPR025669">
    <property type="entry name" value="AAA_dom"/>
</dbReference>
<dbReference type="SUPFAM" id="SSF52540">
    <property type="entry name" value="P-loop containing nucleoside triphosphate hydrolases"/>
    <property type="match status" value="1"/>
</dbReference>
<name>A0A7Y5APH7_9GAMM</name>
<dbReference type="Proteomes" id="UP000523161">
    <property type="component" value="Unassembled WGS sequence"/>
</dbReference>
<keyword evidence="11" id="KW-0067">ATP-binding</keyword>
<evidence type="ECO:0000256" key="4">
    <source>
        <dbReference type="ARBA" id="ARBA00011903"/>
    </source>
</evidence>
<comment type="caution">
    <text evidence="21">The sequence shown here is derived from an EMBL/GenBank/DDBJ whole genome shotgun (WGS) entry which is preliminary data.</text>
</comment>
<dbReference type="CDD" id="cd05387">
    <property type="entry name" value="BY-kinase"/>
    <property type="match status" value="1"/>
</dbReference>
<dbReference type="InterPro" id="IPR050445">
    <property type="entry name" value="Bact_polysacc_biosynth/exp"/>
</dbReference>
<dbReference type="GO" id="GO:0005524">
    <property type="term" value="F:ATP binding"/>
    <property type="evidence" value="ECO:0007669"/>
    <property type="project" value="UniProtKB-KW"/>
</dbReference>
<feature type="domain" description="Tyrosine-protein kinase G-rich" evidence="20">
    <location>
        <begin position="392"/>
        <end position="463"/>
    </location>
</feature>
<evidence type="ECO:0000256" key="14">
    <source>
        <dbReference type="ARBA" id="ARBA00023137"/>
    </source>
</evidence>
<sequence length="728" mass="80519">MHVETARADGADQAVQVIDLKKTFNVIYRAKWRIMAFTLLCGVLATFVLLNMAPVYRATSTLLLEATQARAIKIEEVYGFNSSQQEYYLTQFEVLKSRSIAEQVFITLDVANHAEYQPKAGLKQQLMALVPFLPQSDADEDPEYAAFLLRKGQLDAFVKNIDIVPVRRTQLVKLSFSSEDPKLAQAVANALGDAYINSQLDARLGITQKANSWLGGRVAELRERLEQSELKLELFRAEHNLVDVAGVTSLDQQELERLNEQLSVARARKAETEGFLTLVQRFGRDDIRRLESLPEITSHISVQNVKREVLLAERKVSEFGKVYGPKHPKMISAQAELSSVQQSLTQQILRLIDGVEKEAQAAAERLAALEVRFEQARSRFSGMGAVESDYRRIKREVETNRLLFDNFMARQKETEVTGDFDAPIARFTDLAELPTEAEKPKKKLILLLVLIAAGGLATVMALVFDALNDTVKHLTDVEKMLNQRALGFLPKGGKKTGETDRARAFFDRGQRQHIEAVSNIRTGLSLLSIDKPLKVIEITSSYPGEGKTSTSLNLAFAFGALERVLLIDADMRKPTLGTKMGLPGYQPGLANVLSGTETVADCIVKDEQSGVDILTAGAVPLNPLELLAGGAFERLLEQLKADYDKIIVDTPPVQMVSDGLLLAPMSDAVLLIVKADHTRSPAVKNSIAKINQAHGNLYGVILNQMDTEKAASYYGSYGQYGYYGTEQS</sequence>
<evidence type="ECO:0000256" key="10">
    <source>
        <dbReference type="ARBA" id="ARBA00022777"/>
    </source>
</evidence>
<reference evidence="21 22" key="1">
    <citation type="submission" date="2020-06" db="EMBL/GenBank/DDBJ databases">
        <title>Rheinheimera sp. nov., a marine bacterium isolated from coastal.</title>
        <authorList>
            <person name="Yu Q."/>
            <person name="Qi Y."/>
            <person name="Pu J."/>
        </authorList>
    </citation>
    <scope>NUCLEOTIDE SEQUENCE [LARGE SCALE GENOMIC DNA]</scope>
    <source>
        <strain evidence="21 22">YQF-2</strain>
    </source>
</reference>
<evidence type="ECO:0000256" key="11">
    <source>
        <dbReference type="ARBA" id="ARBA00022840"/>
    </source>
</evidence>
<evidence type="ECO:0000256" key="5">
    <source>
        <dbReference type="ARBA" id="ARBA00022475"/>
    </source>
</evidence>
<dbReference type="Pfam" id="PF02706">
    <property type="entry name" value="Wzz"/>
    <property type="match status" value="1"/>
</dbReference>
<evidence type="ECO:0000313" key="22">
    <source>
        <dbReference type="Proteomes" id="UP000523161"/>
    </source>
</evidence>
<dbReference type="EC" id="2.7.10.2" evidence="4"/>
<keyword evidence="10 21" id="KW-0418">Kinase</keyword>
<comment type="similarity">
    <text evidence="2">Belongs to the CpsD/CapB family.</text>
</comment>
<feature type="domain" description="AAA" evidence="19">
    <location>
        <begin position="534"/>
        <end position="691"/>
    </location>
</feature>
<evidence type="ECO:0000256" key="1">
    <source>
        <dbReference type="ARBA" id="ARBA00004429"/>
    </source>
</evidence>
<feature type="transmembrane region" description="Helical" evidence="17">
    <location>
        <begin position="32"/>
        <end position="50"/>
    </location>
</feature>
<keyword evidence="7 21" id="KW-0808">Transferase</keyword>
<keyword evidence="9" id="KW-0547">Nucleotide-binding</keyword>
<keyword evidence="5" id="KW-1003">Cell membrane</keyword>
<dbReference type="InterPro" id="IPR032807">
    <property type="entry name" value="GNVR"/>
</dbReference>
<evidence type="ECO:0000259" key="19">
    <source>
        <dbReference type="Pfam" id="PF13614"/>
    </source>
</evidence>
<feature type="domain" description="Polysaccharide chain length determinant N-terminal" evidence="18">
    <location>
        <begin position="18"/>
        <end position="107"/>
    </location>
</feature>
<evidence type="ECO:0000256" key="9">
    <source>
        <dbReference type="ARBA" id="ARBA00022741"/>
    </source>
</evidence>
<dbReference type="PANTHER" id="PTHR32309:SF13">
    <property type="entry name" value="FERRIC ENTEROBACTIN TRANSPORT PROTEIN FEPE"/>
    <property type="match status" value="1"/>
</dbReference>
<evidence type="ECO:0000256" key="15">
    <source>
        <dbReference type="ARBA" id="ARBA00051245"/>
    </source>
</evidence>
<proteinExistence type="inferred from homology"/>
<evidence type="ECO:0000256" key="8">
    <source>
        <dbReference type="ARBA" id="ARBA00022692"/>
    </source>
</evidence>
<keyword evidence="14" id="KW-0829">Tyrosine-protein kinase</keyword>
<evidence type="ECO:0000256" key="13">
    <source>
        <dbReference type="ARBA" id="ARBA00023136"/>
    </source>
</evidence>
<dbReference type="NCBIfam" id="TIGR01007">
    <property type="entry name" value="eps_fam"/>
    <property type="match status" value="1"/>
</dbReference>
<dbReference type="InterPro" id="IPR005702">
    <property type="entry name" value="Wzc-like_C"/>
</dbReference>
<keyword evidence="16" id="KW-0175">Coiled coil</keyword>
<dbReference type="AlphaFoldDB" id="A0A7Y5APH7"/>
<keyword evidence="8 17" id="KW-0812">Transmembrane</keyword>
<evidence type="ECO:0000256" key="16">
    <source>
        <dbReference type="SAM" id="Coils"/>
    </source>
</evidence>
<comment type="catalytic activity">
    <reaction evidence="15">
        <text>L-tyrosyl-[protein] + ATP = O-phospho-L-tyrosyl-[protein] + ADP + H(+)</text>
        <dbReference type="Rhea" id="RHEA:10596"/>
        <dbReference type="Rhea" id="RHEA-COMP:10136"/>
        <dbReference type="Rhea" id="RHEA-COMP:20101"/>
        <dbReference type="ChEBI" id="CHEBI:15378"/>
        <dbReference type="ChEBI" id="CHEBI:30616"/>
        <dbReference type="ChEBI" id="CHEBI:46858"/>
        <dbReference type="ChEBI" id="CHEBI:61978"/>
        <dbReference type="ChEBI" id="CHEBI:456216"/>
        <dbReference type="EC" id="2.7.10.2"/>
    </reaction>
</comment>
<keyword evidence="12 17" id="KW-1133">Transmembrane helix</keyword>
<dbReference type="PANTHER" id="PTHR32309">
    <property type="entry name" value="TYROSINE-PROTEIN KINASE"/>
    <property type="match status" value="1"/>
</dbReference>
<organism evidence="21 22">
    <name type="scientific">Rheinheimera lutimaris</name>
    <dbReference type="NCBI Taxonomy" id="2740584"/>
    <lineage>
        <taxon>Bacteria</taxon>
        <taxon>Pseudomonadati</taxon>
        <taxon>Pseudomonadota</taxon>
        <taxon>Gammaproteobacteria</taxon>
        <taxon>Chromatiales</taxon>
        <taxon>Chromatiaceae</taxon>
        <taxon>Rheinheimera</taxon>
    </lineage>
</organism>
<comment type="similarity">
    <text evidence="3">Belongs to the etk/wzc family.</text>
</comment>
<gene>
    <name evidence="21" type="ORF">HRH59_06145</name>
</gene>
<dbReference type="Gene3D" id="3.40.50.300">
    <property type="entry name" value="P-loop containing nucleotide triphosphate hydrolases"/>
    <property type="match status" value="1"/>
</dbReference>
<dbReference type="Pfam" id="PF13614">
    <property type="entry name" value="AAA_31"/>
    <property type="match status" value="1"/>
</dbReference>
<accession>A0A7Y5APH7</accession>
<keyword evidence="22" id="KW-1185">Reference proteome</keyword>
<dbReference type="GO" id="GO:0004715">
    <property type="term" value="F:non-membrane spanning protein tyrosine kinase activity"/>
    <property type="evidence" value="ECO:0007669"/>
    <property type="project" value="UniProtKB-EC"/>
</dbReference>
<evidence type="ECO:0000259" key="18">
    <source>
        <dbReference type="Pfam" id="PF02706"/>
    </source>
</evidence>
<evidence type="ECO:0000256" key="2">
    <source>
        <dbReference type="ARBA" id="ARBA00007316"/>
    </source>
</evidence>